<reference evidence="2" key="1">
    <citation type="submission" date="2022-11" db="UniProtKB">
        <authorList>
            <consortium name="WormBaseParasite"/>
        </authorList>
    </citation>
    <scope>IDENTIFICATION</scope>
</reference>
<dbReference type="AlphaFoldDB" id="A0A914X1R8"/>
<dbReference type="WBParaSite" id="PSAMB.scaffold6293size9794.g28223.t1">
    <property type="protein sequence ID" value="PSAMB.scaffold6293size9794.g28223.t1"/>
    <property type="gene ID" value="PSAMB.scaffold6293size9794.g28223"/>
</dbReference>
<evidence type="ECO:0000313" key="1">
    <source>
        <dbReference type="Proteomes" id="UP000887566"/>
    </source>
</evidence>
<organism evidence="1 2">
    <name type="scientific">Plectus sambesii</name>
    <dbReference type="NCBI Taxonomy" id="2011161"/>
    <lineage>
        <taxon>Eukaryota</taxon>
        <taxon>Metazoa</taxon>
        <taxon>Ecdysozoa</taxon>
        <taxon>Nematoda</taxon>
        <taxon>Chromadorea</taxon>
        <taxon>Plectida</taxon>
        <taxon>Plectina</taxon>
        <taxon>Plectoidea</taxon>
        <taxon>Plectidae</taxon>
        <taxon>Plectus</taxon>
    </lineage>
</organism>
<dbReference type="Gene3D" id="3.30.540.10">
    <property type="entry name" value="Fructose-1,6-Bisphosphatase, subunit A, domain 1"/>
    <property type="match status" value="1"/>
</dbReference>
<accession>A0A914X1R8</accession>
<evidence type="ECO:0000313" key="2">
    <source>
        <dbReference type="WBParaSite" id="PSAMB.scaffold6293size9794.g28223.t1"/>
    </source>
</evidence>
<sequence>MSLTEDEMWQKACFMTRLVASSVRVAEEAGALIKRTMEGGDLKIIDKGVDGAADLQTEADRSAQYCIVQSLQKKFHN</sequence>
<keyword evidence="1" id="KW-1185">Reference proteome</keyword>
<protein>
    <submittedName>
        <fullName evidence="2">Inositol monophosphatase</fullName>
    </submittedName>
</protein>
<name>A0A914X1R8_9BILA</name>
<dbReference type="SUPFAM" id="SSF56655">
    <property type="entry name" value="Carbohydrate phosphatase"/>
    <property type="match status" value="1"/>
</dbReference>
<proteinExistence type="predicted"/>
<dbReference type="Proteomes" id="UP000887566">
    <property type="component" value="Unplaced"/>
</dbReference>